<organism evidence="1 2">
    <name type="scientific">Racocetra persica</name>
    <dbReference type="NCBI Taxonomy" id="160502"/>
    <lineage>
        <taxon>Eukaryota</taxon>
        <taxon>Fungi</taxon>
        <taxon>Fungi incertae sedis</taxon>
        <taxon>Mucoromycota</taxon>
        <taxon>Glomeromycotina</taxon>
        <taxon>Glomeromycetes</taxon>
        <taxon>Diversisporales</taxon>
        <taxon>Gigasporaceae</taxon>
        <taxon>Racocetra</taxon>
    </lineage>
</organism>
<comment type="caution">
    <text evidence="1">The sequence shown here is derived from an EMBL/GenBank/DDBJ whole genome shotgun (WGS) entry which is preliminary data.</text>
</comment>
<protein>
    <submittedName>
        <fullName evidence="1">343_t:CDS:1</fullName>
    </submittedName>
</protein>
<gene>
    <name evidence="1" type="ORF">RPERSI_LOCUS20763</name>
</gene>
<evidence type="ECO:0000313" key="2">
    <source>
        <dbReference type="Proteomes" id="UP000789920"/>
    </source>
</evidence>
<feature type="non-terminal residue" evidence="1">
    <location>
        <position position="1"/>
    </location>
</feature>
<keyword evidence="2" id="KW-1185">Reference proteome</keyword>
<evidence type="ECO:0000313" key="1">
    <source>
        <dbReference type="EMBL" id="CAG8799635.1"/>
    </source>
</evidence>
<accession>A0ACA9RMA5</accession>
<sequence length="92" mass="10560">FEKKVMLVERFLKAIARVQKTAKITRTIHPRIITTEKNSKKVIKISLSPTTAMVKDMTTKQLKKAIQKDLEELKEILPLEPSLLPDEDDSET</sequence>
<name>A0ACA9RMA5_9GLOM</name>
<dbReference type="Proteomes" id="UP000789920">
    <property type="component" value="Unassembled WGS sequence"/>
</dbReference>
<reference evidence="1" key="1">
    <citation type="submission" date="2021-06" db="EMBL/GenBank/DDBJ databases">
        <authorList>
            <person name="Kallberg Y."/>
            <person name="Tangrot J."/>
            <person name="Rosling A."/>
        </authorList>
    </citation>
    <scope>NUCLEOTIDE SEQUENCE</scope>
    <source>
        <strain evidence="1">MA461A</strain>
    </source>
</reference>
<proteinExistence type="predicted"/>
<dbReference type="EMBL" id="CAJVQC010059282">
    <property type="protein sequence ID" value="CAG8799635.1"/>
    <property type="molecule type" value="Genomic_DNA"/>
</dbReference>